<dbReference type="AlphaFoldDB" id="A0A6L6ZNZ4"/>
<name>A0A6L6ZNZ4_ECOLX</name>
<dbReference type="InterPro" id="IPR011004">
    <property type="entry name" value="Trimer_LpxA-like_sf"/>
</dbReference>
<evidence type="ECO:0000256" key="1">
    <source>
        <dbReference type="ARBA" id="ARBA00022679"/>
    </source>
</evidence>
<dbReference type="InterPro" id="IPR045304">
    <property type="entry name" value="LbH_SAT"/>
</dbReference>
<evidence type="ECO:0000313" key="4">
    <source>
        <dbReference type="Proteomes" id="UP000487258"/>
    </source>
</evidence>
<sequence length="190" mass="21487">MLSYLMAIHFVLFGNSTDLKKFWKAEVIRRDNMTIWRLLREKRSRSRNYLFWWRLANEMFIHGGELTKKAAKKINRRLLNEYGCDLGLGLTIGKGLTILHHTGIVVTSTAIIGDNLTIRQNTTIGRSQSCNEHDHVIIGNNVDIGAHCFILGSGFTIGDNVKIGAMSFINKDIPSNCTYITKKSGVVLYK</sequence>
<reference evidence="3 4" key="1">
    <citation type="submission" date="2019-12" db="EMBL/GenBank/DDBJ databases">
        <title>Enteriobacteria Tanzani isolates_10432.</title>
        <authorList>
            <person name="Subbiah M."/>
            <person name="Call D."/>
        </authorList>
    </citation>
    <scope>NUCLEOTIDE SEQUENCE [LARGE SCALE GENOMIC DNA]</scope>
    <source>
        <strain evidence="3 4">10432wF6</strain>
    </source>
</reference>
<protein>
    <submittedName>
        <fullName evidence="3">Serine acetyltransferase</fullName>
    </submittedName>
</protein>
<dbReference type="CDD" id="cd03354">
    <property type="entry name" value="LbH_SAT"/>
    <property type="match status" value="1"/>
</dbReference>
<keyword evidence="2" id="KW-0012">Acyltransferase</keyword>
<dbReference type="SUPFAM" id="SSF51161">
    <property type="entry name" value="Trimeric LpxA-like enzymes"/>
    <property type="match status" value="1"/>
</dbReference>
<keyword evidence="1 3" id="KW-0808">Transferase</keyword>
<dbReference type="EMBL" id="WTMY01000036">
    <property type="protein sequence ID" value="MWL45194.1"/>
    <property type="molecule type" value="Genomic_DNA"/>
</dbReference>
<dbReference type="RefSeq" id="WP_123003864.1">
    <property type="nucleotide sequence ID" value="NZ_NMHW01000076.1"/>
</dbReference>
<proteinExistence type="predicted"/>
<evidence type="ECO:0000256" key="2">
    <source>
        <dbReference type="ARBA" id="ARBA00023315"/>
    </source>
</evidence>
<dbReference type="Proteomes" id="UP000487258">
    <property type="component" value="Unassembled WGS sequence"/>
</dbReference>
<dbReference type="Gene3D" id="2.160.10.10">
    <property type="entry name" value="Hexapeptide repeat proteins"/>
    <property type="match status" value="1"/>
</dbReference>
<gene>
    <name evidence="3" type="ORF">GQM04_06580</name>
</gene>
<accession>A0A6L6ZNZ4</accession>
<evidence type="ECO:0000313" key="3">
    <source>
        <dbReference type="EMBL" id="MWL45194.1"/>
    </source>
</evidence>
<dbReference type="PANTHER" id="PTHR42811">
    <property type="entry name" value="SERINE ACETYLTRANSFERASE"/>
    <property type="match status" value="1"/>
</dbReference>
<organism evidence="3 4">
    <name type="scientific">Escherichia coli</name>
    <dbReference type="NCBI Taxonomy" id="562"/>
    <lineage>
        <taxon>Bacteria</taxon>
        <taxon>Pseudomonadati</taxon>
        <taxon>Pseudomonadota</taxon>
        <taxon>Gammaproteobacteria</taxon>
        <taxon>Enterobacterales</taxon>
        <taxon>Enterobacteriaceae</taxon>
        <taxon>Escherichia</taxon>
    </lineage>
</organism>
<comment type="caution">
    <text evidence="3">The sequence shown here is derived from an EMBL/GenBank/DDBJ whole genome shotgun (WGS) entry which is preliminary data.</text>
</comment>
<dbReference type="GO" id="GO:0016746">
    <property type="term" value="F:acyltransferase activity"/>
    <property type="evidence" value="ECO:0007669"/>
    <property type="project" value="UniProtKB-KW"/>
</dbReference>